<comment type="cofactor">
    <cofactor evidence="17">
        <name>Mg(2+)</name>
        <dbReference type="ChEBI" id="CHEBI:18420"/>
    </cofactor>
</comment>
<keyword evidence="5 18" id="KW-0479">Metal-binding</keyword>
<dbReference type="Pfam" id="PF03853">
    <property type="entry name" value="YjeF_N"/>
    <property type="match status" value="1"/>
</dbReference>
<dbReference type="Pfam" id="PF01256">
    <property type="entry name" value="Carb_kinase"/>
    <property type="match status" value="1"/>
</dbReference>
<keyword evidence="13" id="KW-0511">Multifunctional enzyme</keyword>
<evidence type="ECO:0000256" key="10">
    <source>
        <dbReference type="ARBA" id="ARBA00023027"/>
    </source>
</evidence>
<sequence length="492" mass="54635">MYIMSSCNCKEIDKYAIEKLKIPSIILMENAANEIYLRIKNKYDKFLIICGTGNNGGDALAIGRKLLLNNYQVKIIIINPKKNYSSDFNINYEILKNLNSDIEYISDFKGIGQLKYTIKEYDVIIDGIFGVGLNRTLNEFYCHLINEINLSNKDILSIDVPSGLDCNEGIPLGNSIRANSTYTFEVIKKGFLNYKAIEYLGKIETISIGIPNEVKEKFSENVYIFDDDYYKGLIKKRAIYGHKGDYGKCVLVAGSLGFSGASYICTESCVKTGAGLTTLITTEECQKIVSNQLIEAMTINYTELDRVKSVVKNANVIAFGPGIRGDEKDKNILNCIIDDYSNSIVVDAEGINMLSRDKSLLKKLQDRVVLTPHLGEMSRLVNKTIGEIEKDRINIAKNYAKDNRCVLVLKGYNTVITDGNKVYVNNTGSSKMATGGMGDCLTGIITSLIGQGYSKLNACLLGVYLHGKCGDIVAEDKYSVLATDIIKKYHLL</sequence>
<feature type="binding site" evidence="18">
    <location>
        <position position="126"/>
    </location>
    <ligand>
        <name>K(+)</name>
        <dbReference type="ChEBI" id="CHEBI:29103"/>
    </ligand>
</feature>
<evidence type="ECO:0000256" key="1">
    <source>
        <dbReference type="ARBA" id="ARBA00000013"/>
    </source>
</evidence>
<feature type="binding site" evidence="17">
    <location>
        <begin position="410"/>
        <end position="414"/>
    </location>
    <ligand>
        <name>AMP</name>
        <dbReference type="ChEBI" id="CHEBI:456215"/>
    </ligand>
</feature>
<dbReference type="OrthoDB" id="9806925at2"/>
<dbReference type="GO" id="GO:0046872">
    <property type="term" value="F:metal ion binding"/>
    <property type="evidence" value="ECO:0007669"/>
    <property type="project" value="UniProtKB-UniRule"/>
</dbReference>
<reference evidence="22 23" key="1">
    <citation type="submission" date="2012-05" db="EMBL/GenBank/DDBJ databases">
        <authorList>
            <person name="Weinstock G."/>
            <person name="Sodergren E."/>
            <person name="Lobos E.A."/>
            <person name="Fulton L."/>
            <person name="Fulton R."/>
            <person name="Courtney L."/>
            <person name="Fronick C."/>
            <person name="O'Laughlin M."/>
            <person name="Godfrey J."/>
            <person name="Wilson R.M."/>
            <person name="Miner T."/>
            <person name="Farmer C."/>
            <person name="Delehaunty K."/>
            <person name="Cordes M."/>
            <person name="Minx P."/>
            <person name="Tomlinson C."/>
            <person name="Chen J."/>
            <person name="Wollam A."/>
            <person name="Pepin K.H."/>
            <person name="Bhonagiri V."/>
            <person name="Zhang X."/>
            <person name="Suruliraj S."/>
            <person name="Warren W."/>
            <person name="Mitreva M."/>
            <person name="Mardis E.R."/>
            <person name="Wilson R.K."/>
        </authorList>
    </citation>
    <scope>NUCLEOTIDE SEQUENCE [LARGE SCALE GENOMIC DNA]</scope>
    <source>
        <strain evidence="22 23">DSM 1785</strain>
    </source>
</reference>
<dbReference type="GO" id="GO:0052855">
    <property type="term" value="F:ADP-dependent NAD(P)H-hydrate dehydratase activity"/>
    <property type="evidence" value="ECO:0007669"/>
    <property type="project" value="UniProtKB-UniRule"/>
</dbReference>
<evidence type="ECO:0000256" key="14">
    <source>
        <dbReference type="ARBA" id="ARBA00025153"/>
    </source>
</evidence>
<evidence type="ECO:0000256" key="2">
    <source>
        <dbReference type="ARBA" id="ARBA00000909"/>
    </source>
</evidence>
<feature type="binding site" evidence="18">
    <location>
        <begin position="54"/>
        <end position="58"/>
    </location>
    <ligand>
        <name>(6S)-NADPHX</name>
        <dbReference type="ChEBI" id="CHEBI:64076"/>
    </ligand>
</feature>
<comment type="similarity">
    <text evidence="4 19">In the C-terminal section; belongs to the NnrD/CARKD family.</text>
</comment>
<evidence type="ECO:0000259" key="21">
    <source>
        <dbReference type="PROSITE" id="PS51385"/>
    </source>
</evidence>
<dbReference type="Gene3D" id="3.40.1190.20">
    <property type="match status" value="1"/>
</dbReference>
<dbReference type="NCBIfam" id="TIGR00196">
    <property type="entry name" value="yjeF_cterm"/>
    <property type="match status" value="1"/>
</dbReference>
<dbReference type="PANTHER" id="PTHR12592:SF0">
    <property type="entry name" value="ATP-DEPENDENT (S)-NAD(P)H-HYDRATE DEHYDRATASE"/>
    <property type="match status" value="1"/>
</dbReference>
<evidence type="ECO:0000256" key="5">
    <source>
        <dbReference type="ARBA" id="ARBA00022723"/>
    </source>
</evidence>
<accession>L1QIJ7</accession>
<keyword evidence="9 18" id="KW-0630">Potassium</keyword>
<dbReference type="STRING" id="545697.HMPREF0216_01245"/>
<feature type="binding site" evidence="18">
    <location>
        <position position="55"/>
    </location>
    <ligand>
        <name>K(+)</name>
        <dbReference type="ChEBI" id="CHEBI:29103"/>
    </ligand>
</feature>
<protein>
    <recommendedName>
        <fullName evidence="19">Bifunctional NAD(P)H-hydrate repair enzyme</fullName>
    </recommendedName>
    <alternativeName>
        <fullName evidence="19">Nicotinamide nucleotide repair protein</fullName>
    </alternativeName>
    <domain>
        <recommendedName>
            <fullName evidence="19">ADP-dependent (S)-NAD(P)H-hydrate dehydratase</fullName>
            <ecNumber evidence="19">4.2.1.136</ecNumber>
        </recommendedName>
        <alternativeName>
            <fullName evidence="19">ADP-dependent NAD(P)HX dehydratase</fullName>
        </alternativeName>
    </domain>
    <domain>
        <recommendedName>
            <fullName evidence="19">NAD(P)H-hydrate epimerase</fullName>
            <ecNumber evidence="19">5.1.99.6</ecNumber>
        </recommendedName>
    </domain>
</protein>
<dbReference type="GO" id="GO:0005524">
    <property type="term" value="F:ATP binding"/>
    <property type="evidence" value="ECO:0007669"/>
    <property type="project" value="UniProtKB-UniRule"/>
</dbReference>
<evidence type="ECO:0000256" key="8">
    <source>
        <dbReference type="ARBA" id="ARBA00022857"/>
    </source>
</evidence>
<dbReference type="RefSeq" id="WP_005212261.1">
    <property type="nucleotide sequence ID" value="NZ_KB291624.1"/>
</dbReference>
<comment type="catalytic activity">
    <reaction evidence="15 17 19">
        <text>(6S)-NADHX + ADP = AMP + phosphate + NADH + H(+)</text>
        <dbReference type="Rhea" id="RHEA:32223"/>
        <dbReference type="ChEBI" id="CHEBI:15378"/>
        <dbReference type="ChEBI" id="CHEBI:43474"/>
        <dbReference type="ChEBI" id="CHEBI:57945"/>
        <dbReference type="ChEBI" id="CHEBI:64074"/>
        <dbReference type="ChEBI" id="CHEBI:456215"/>
        <dbReference type="ChEBI" id="CHEBI:456216"/>
        <dbReference type="EC" id="4.2.1.136"/>
    </reaction>
</comment>
<dbReference type="PANTHER" id="PTHR12592">
    <property type="entry name" value="ATP-DEPENDENT (S)-NAD(P)H-HYDRATE DEHYDRATASE FAMILY MEMBER"/>
    <property type="match status" value="1"/>
</dbReference>
<organism evidence="22 23">
    <name type="scientific">Clostridium celatum DSM 1785</name>
    <dbReference type="NCBI Taxonomy" id="545697"/>
    <lineage>
        <taxon>Bacteria</taxon>
        <taxon>Bacillati</taxon>
        <taxon>Bacillota</taxon>
        <taxon>Clostridia</taxon>
        <taxon>Eubacteriales</taxon>
        <taxon>Clostridiaceae</taxon>
        <taxon>Clostridium</taxon>
    </lineage>
</organism>
<evidence type="ECO:0000313" key="23">
    <source>
        <dbReference type="Proteomes" id="UP000010420"/>
    </source>
</evidence>
<keyword evidence="12 17" id="KW-0456">Lyase</keyword>
<feature type="binding site" evidence="18">
    <location>
        <position position="141"/>
    </location>
    <ligand>
        <name>(6S)-NADPHX</name>
        <dbReference type="ChEBI" id="CHEBI:64076"/>
    </ligand>
</feature>
<evidence type="ECO:0000256" key="4">
    <source>
        <dbReference type="ARBA" id="ARBA00009524"/>
    </source>
</evidence>
<comment type="similarity">
    <text evidence="18">Belongs to the NnrE/AIBP family.</text>
</comment>
<dbReference type="PATRIC" id="fig|545697.3.peg.1226"/>
<dbReference type="GO" id="GO:0046496">
    <property type="term" value="P:nicotinamide nucleotide metabolic process"/>
    <property type="evidence" value="ECO:0007669"/>
    <property type="project" value="UniProtKB-UniRule"/>
</dbReference>
<name>L1QIJ7_9CLOT</name>
<dbReference type="InterPro" id="IPR030677">
    <property type="entry name" value="Nnr"/>
</dbReference>
<feature type="binding site" evidence="17">
    <location>
        <position position="439"/>
    </location>
    <ligand>
        <name>(6S)-NADPHX</name>
        <dbReference type="ChEBI" id="CHEBI:64076"/>
    </ligand>
</feature>
<evidence type="ECO:0000256" key="19">
    <source>
        <dbReference type="PIRNR" id="PIRNR017184"/>
    </source>
</evidence>
<comment type="subunit">
    <text evidence="17">Homotetramer.</text>
</comment>
<keyword evidence="8 17" id="KW-0521">NADP</keyword>
<evidence type="ECO:0000259" key="20">
    <source>
        <dbReference type="PROSITE" id="PS51383"/>
    </source>
</evidence>
<dbReference type="InterPro" id="IPR029056">
    <property type="entry name" value="Ribokinase-like"/>
</dbReference>
<dbReference type="GO" id="GO:0052856">
    <property type="term" value="F:NAD(P)HX epimerase activity"/>
    <property type="evidence" value="ECO:0007669"/>
    <property type="project" value="UniProtKB-UniRule"/>
</dbReference>
<evidence type="ECO:0000256" key="11">
    <source>
        <dbReference type="ARBA" id="ARBA00023235"/>
    </source>
</evidence>
<evidence type="ECO:0000256" key="18">
    <source>
        <dbReference type="HAMAP-Rule" id="MF_01966"/>
    </source>
</evidence>
<dbReference type="AlphaFoldDB" id="L1QIJ7"/>
<proteinExistence type="inferred from homology"/>
<comment type="catalytic activity">
    <reaction evidence="1 18 19">
        <text>(6R)-NADHX = (6S)-NADHX</text>
        <dbReference type="Rhea" id="RHEA:32215"/>
        <dbReference type="ChEBI" id="CHEBI:64074"/>
        <dbReference type="ChEBI" id="CHEBI:64075"/>
        <dbReference type="EC" id="5.1.99.6"/>
    </reaction>
</comment>
<dbReference type="EMBL" id="AMEZ01000032">
    <property type="protein sequence ID" value="EKY27771.1"/>
    <property type="molecule type" value="Genomic_DNA"/>
</dbReference>
<dbReference type="CDD" id="cd01171">
    <property type="entry name" value="YXKO-related"/>
    <property type="match status" value="1"/>
</dbReference>
<feature type="binding site" evidence="17">
    <location>
        <position position="322"/>
    </location>
    <ligand>
        <name>(6S)-NADPHX</name>
        <dbReference type="ChEBI" id="CHEBI:64076"/>
    </ligand>
</feature>
<dbReference type="eggNOG" id="COG0063">
    <property type="taxonomic scope" value="Bacteria"/>
</dbReference>
<keyword evidence="23" id="KW-1185">Reference proteome</keyword>
<evidence type="ECO:0000256" key="15">
    <source>
        <dbReference type="ARBA" id="ARBA00048238"/>
    </source>
</evidence>
<comment type="caution">
    <text evidence="22">The sequence shown here is derived from an EMBL/GenBank/DDBJ whole genome shotgun (WGS) entry which is preliminary data.</text>
</comment>
<evidence type="ECO:0000256" key="12">
    <source>
        <dbReference type="ARBA" id="ARBA00023239"/>
    </source>
</evidence>
<dbReference type="HAMAP" id="MF_01965">
    <property type="entry name" value="NADHX_dehydratase"/>
    <property type="match status" value="1"/>
</dbReference>
<evidence type="ECO:0000256" key="7">
    <source>
        <dbReference type="ARBA" id="ARBA00022840"/>
    </source>
</evidence>
<dbReference type="InterPro" id="IPR000631">
    <property type="entry name" value="CARKD"/>
</dbReference>
<dbReference type="PROSITE" id="PS51383">
    <property type="entry name" value="YJEF_C_3"/>
    <property type="match status" value="1"/>
</dbReference>
<dbReference type="InterPro" id="IPR036652">
    <property type="entry name" value="YjeF_N_dom_sf"/>
</dbReference>
<feature type="binding site" evidence="17">
    <location>
        <position position="373"/>
    </location>
    <ligand>
        <name>(6S)-NADPHX</name>
        <dbReference type="ChEBI" id="CHEBI:64076"/>
    </ligand>
</feature>
<dbReference type="SUPFAM" id="SSF53613">
    <property type="entry name" value="Ribokinase-like"/>
    <property type="match status" value="1"/>
</dbReference>
<evidence type="ECO:0000256" key="6">
    <source>
        <dbReference type="ARBA" id="ARBA00022741"/>
    </source>
</evidence>
<comment type="catalytic activity">
    <reaction evidence="16 17 19">
        <text>(6S)-NADPHX + ADP = AMP + phosphate + NADPH + H(+)</text>
        <dbReference type="Rhea" id="RHEA:32235"/>
        <dbReference type="ChEBI" id="CHEBI:15378"/>
        <dbReference type="ChEBI" id="CHEBI:43474"/>
        <dbReference type="ChEBI" id="CHEBI:57783"/>
        <dbReference type="ChEBI" id="CHEBI:64076"/>
        <dbReference type="ChEBI" id="CHEBI:456215"/>
        <dbReference type="ChEBI" id="CHEBI:456216"/>
        <dbReference type="EC" id="4.2.1.136"/>
    </reaction>
</comment>
<dbReference type="Gene3D" id="3.40.50.10260">
    <property type="entry name" value="YjeF N-terminal domain"/>
    <property type="match status" value="1"/>
</dbReference>
<evidence type="ECO:0000256" key="16">
    <source>
        <dbReference type="ARBA" id="ARBA00049209"/>
    </source>
</evidence>
<comment type="function">
    <text evidence="14 19">Bifunctional enzyme that catalyzes the epimerization of the S- and R-forms of NAD(P)HX and the dehydration of the S-form of NAD(P)HX at the expense of ADP, which is converted to AMP. This allows the repair of both epimers of NAD(P)HX, a damaged form of NAD(P)H that is a result of enzymatic or heat-dependent hydration.</text>
</comment>
<dbReference type="eggNOG" id="COG0062">
    <property type="taxonomic scope" value="Bacteria"/>
</dbReference>
<feature type="binding site" evidence="17">
    <location>
        <position position="261"/>
    </location>
    <ligand>
        <name>(6S)-NADPHX</name>
        <dbReference type="ChEBI" id="CHEBI:64076"/>
    </ligand>
</feature>
<dbReference type="NCBIfam" id="TIGR00197">
    <property type="entry name" value="yjeF_nterm"/>
    <property type="match status" value="1"/>
</dbReference>
<comment type="similarity">
    <text evidence="17">Belongs to the NnrD/CARKD family.</text>
</comment>
<keyword evidence="7 17" id="KW-0067">ATP-binding</keyword>
<keyword evidence="10 17" id="KW-0520">NAD</keyword>
<feature type="binding site" evidence="18">
    <location>
        <position position="159"/>
    </location>
    <ligand>
        <name>(6S)-NADPHX</name>
        <dbReference type="ChEBI" id="CHEBI:64076"/>
    </ligand>
</feature>
<dbReference type="Proteomes" id="UP000010420">
    <property type="component" value="Unassembled WGS sequence"/>
</dbReference>
<comment type="catalytic activity">
    <reaction evidence="2 18 19">
        <text>(6R)-NADPHX = (6S)-NADPHX</text>
        <dbReference type="Rhea" id="RHEA:32227"/>
        <dbReference type="ChEBI" id="CHEBI:64076"/>
        <dbReference type="ChEBI" id="CHEBI:64077"/>
        <dbReference type="EC" id="5.1.99.6"/>
    </reaction>
</comment>
<dbReference type="PIRSF" id="PIRSF017184">
    <property type="entry name" value="Nnr"/>
    <property type="match status" value="1"/>
</dbReference>
<evidence type="ECO:0000256" key="13">
    <source>
        <dbReference type="ARBA" id="ARBA00023268"/>
    </source>
</evidence>
<feature type="domain" description="YjeF C-terminal" evidence="20">
    <location>
        <begin position="226"/>
        <end position="492"/>
    </location>
</feature>
<comment type="function">
    <text evidence="18">Catalyzes the epimerization of the S- and R-forms of NAD(P)HX, a damaged form of NAD(P)H that is a result of enzymatic or heat-dependent hydration. This is a prerequisite for the S-specific NAD(P)H-hydrate dehydratase to allow the repair of both epimers of NAD(P)HX.</text>
</comment>
<dbReference type="HAMAP" id="MF_01966">
    <property type="entry name" value="NADHX_epimerase"/>
    <property type="match status" value="1"/>
</dbReference>
<comment type="function">
    <text evidence="17">Catalyzes the dehydration of the S-form of NAD(P)HX at the expense of ADP, which is converted to AMP. Together with NAD(P)HX epimerase, which catalyzes the epimerization of the S- and R-forms, the enzyme allows the repair of both epimers of NAD(P)HX, a damaged form of NAD(P)H that is a result of enzymatic or heat-dependent hydration.</text>
</comment>
<comment type="cofactor">
    <cofactor evidence="18 19">
        <name>K(+)</name>
        <dbReference type="ChEBI" id="CHEBI:29103"/>
    </cofactor>
    <text evidence="18 19">Binds 1 potassium ion per subunit.</text>
</comment>
<evidence type="ECO:0000313" key="22">
    <source>
        <dbReference type="EMBL" id="EKY27771.1"/>
    </source>
</evidence>
<comment type="similarity">
    <text evidence="3 19">In the N-terminal section; belongs to the NnrE/AIBP family.</text>
</comment>
<feature type="binding site" evidence="18">
    <location>
        <begin position="130"/>
        <end position="136"/>
    </location>
    <ligand>
        <name>(6S)-NADPHX</name>
        <dbReference type="ChEBI" id="CHEBI:64076"/>
    </ligand>
</feature>
<keyword evidence="6 17" id="KW-0547">Nucleotide-binding</keyword>
<dbReference type="HOGENOM" id="CLU_024853_4_1_9"/>
<dbReference type="GO" id="GO:0110051">
    <property type="term" value="P:metabolite repair"/>
    <property type="evidence" value="ECO:0007669"/>
    <property type="project" value="TreeGrafter"/>
</dbReference>
<feature type="domain" description="YjeF N-terminal" evidence="21">
    <location>
        <begin position="9"/>
        <end position="216"/>
    </location>
</feature>
<dbReference type="EC" id="4.2.1.136" evidence="19"/>
<gene>
    <name evidence="17" type="primary">nnrD</name>
    <name evidence="18" type="synonym">nnrE</name>
    <name evidence="22" type="ORF">HMPREF0216_01245</name>
</gene>
<feature type="binding site" evidence="18">
    <location>
        <position position="162"/>
    </location>
    <ligand>
        <name>K(+)</name>
        <dbReference type="ChEBI" id="CHEBI:29103"/>
    </ligand>
</feature>
<evidence type="ECO:0000256" key="3">
    <source>
        <dbReference type="ARBA" id="ARBA00006001"/>
    </source>
</evidence>
<dbReference type="EC" id="5.1.99.6" evidence="19"/>
<dbReference type="SUPFAM" id="SSF64153">
    <property type="entry name" value="YjeF N-terminal domain-like"/>
    <property type="match status" value="1"/>
</dbReference>
<keyword evidence="11 18" id="KW-0413">Isomerase</keyword>
<feature type="binding site" evidence="17">
    <location>
        <position position="438"/>
    </location>
    <ligand>
        <name>AMP</name>
        <dbReference type="ChEBI" id="CHEBI:456215"/>
    </ligand>
</feature>
<evidence type="ECO:0000256" key="17">
    <source>
        <dbReference type="HAMAP-Rule" id="MF_01965"/>
    </source>
</evidence>
<dbReference type="InterPro" id="IPR004443">
    <property type="entry name" value="YjeF_N_dom"/>
</dbReference>
<dbReference type="PROSITE" id="PS51385">
    <property type="entry name" value="YJEF_N"/>
    <property type="match status" value="1"/>
</dbReference>
<evidence type="ECO:0000256" key="9">
    <source>
        <dbReference type="ARBA" id="ARBA00022958"/>
    </source>
</evidence>